<feature type="compositionally biased region" description="Acidic residues" evidence="1">
    <location>
        <begin position="541"/>
        <end position="562"/>
    </location>
</feature>
<feature type="non-terminal residue" evidence="3">
    <location>
        <position position="562"/>
    </location>
</feature>
<dbReference type="InterPro" id="IPR016024">
    <property type="entry name" value="ARM-type_fold"/>
</dbReference>
<dbReference type="AlphaFoldDB" id="A0A131ZCK1"/>
<proteinExistence type="predicted"/>
<accession>A0A131ZCK1</accession>
<keyword evidence="2" id="KW-0732">Signal</keyword>
<feature type="non-terminal residue" evidence="3">
    <location>
        <position position="1"/>
    </location>
</feature>
<sequence>YARPSGLCVLCLVACHALDTRLELTVTRDFLSLRITESLLGHSHPSAAPTANRLSFGWCLDVGCDAEKRSPNTMILSSALDTLRHLTSAGDTAHIMSAASTSPFRSPLGPCSLEEAEEIASMYLNDYHTKSGSSTTPGVNKLEDYQASRKDLCFELLPTPPRSPDRSDSSSSGSDGEGSTTTSVRGSGLGGVVHNDGGIDFKDGAFSDAWTCFEMDELDDAEALSSEVSPSPEEQEAICNILFEHDDFIEQLLNDDSVLNSVLGGGGDPAPAEDAVKDDVQTFITEPQAINFGTPSAAADWYPSSLPPVLQYQLPKYDQSQQLLHDCMWSGQCTVDCKQKAAREKMSSSSSLLSCSPFEDLTMSPASAMTPRSPDDVLDMRIPLTPPASGATVTMTAATLAATSTSKTPSVGTSSGRAAAAAVSSDDALVAGQCVDPSSVLSYTPLSDHSYHQATSSAPPTPPDSPKAVSQQSSSTSSATSRGSGNGSAGVGQLTLYRSHNGNWQRGGMVMSDTPSESDDDDDDDDDDEEEEQRQPSVEQHEEDDDDDDDDDDEDDDDDDDE</sequence>
<protein>
    <submittedName>
        <fullName evidence="3">Myc proto-oncogene protein</fullName>
    </submittedName>
</protein>
<dbReference type="SUPFAM" id="SSF48371">
    <property type="entry name" value="ARM repeat"/>
    <property type="match status" value="1"/>
</dbReference>
<evidence type="ECO:0000313" key="3">
    <source>
        <dbReference type="EMBL" id="JAP88520.1"/>
    </source>
</evidence>
<feature type="region of interest" description="Disordered" evidence="1">
    <location>
        <begin position="156"/>
        <end position="191"/>
    </location>
</feature>
<feature type="chain" id="PRO_5007287195" evidence="2">
    <location>
        <begin position="18"/>
        <end position="562"/>
    </location>
</feature>
<evidence type="ECO:0000256" key="2">
    <source>
        <dbReference type="SAM" id="SignalP"/>
    </source>
</evidence>
<feature type="region of interest" description="Disordered" evidence="1">
    <location>
        <begin position="449"/>
        <end position="562"/>
    </location>
</feature>
<feature type="signal peptide" evidence="2">
    <location>
        <begin position="1"/>
        <end position="17"/>
    </location>
</feature>
<reference evidence="3" key="1">
    <citation type="journal article" date="2016" name="Ticks Tick Borne Dis.">
        <title>De novo assembly and annotation of the salivary gland transcriptome of Rhipicephalus appendiculatus male and female ticks during blood feeding.</title>
        <authorList>
            <person name="de Castro M.H."/>
            <person name="de Klerk D."/>
            <person name="Pienaar R."/>
            <person name="Latif A.A."/>
            <person name="Rees D.J."/>
            <person name="Mans B.J."/>
        </authorList>
    </citation>
    <scope>NUCLEOTIDE SEQUENCE</scope>
    <source>
        <tissue evidence="3">Salivary glands</tissue>
    </source>
</reference>
<dbReference type="EMBL" id="GEDV01000037">
    <property type="protein sequence ID" value="JAP88520.1"/>
    <property type="molecule type" value="Transcribed_RNA"/>
</dbReference>
<evidence type="ECO:0000256" key="1">
    <source>
        <dbReference type="SAM" id="MobiDB-lite"/>
    </source>
</evidence>
<name>A0A131ZCK1_RHIAP</name>
<organism evidence="3">
    <name type="scientific">Rhipicephalus appendiculatus</name>
    <name type="common">Brown ear tick</name>
    <dbReference type="NCBI Taxonomy" id="34631"/>
    <lineage>
        <taxon>Eukaryota</taxon>
        <taxon>Metazoa</taxon>
        <taxon>Ecdysozoa</taxon>
        <taxon>Arthropoda</taxon>
        <taxon>Chelicerata</taxon>
        <taxon>Arachnida</taxon>
        <taxon>Acari</taxon>
        <taxon>Parasitiformes</taxon>
        <taxon>Ixodida</taxon>
        <taxon>Ixodoidea</taxon>
        <taxon>Ixodidae</taxon>
        <taxon>Rhipicephalinae</taxon>
        <taxon>Rhipicephalus</taxon>
        <taxon>Rhipicephalus</taxon>
    </lineage>
</organism>
<feature type="compositionally biased region" description="Acidic residues" evidence="1">
    <location>
        <begin position="516"/>
        <end position="532"/>
    </location>
</feature>
<feature type="compositionally biased region" description="Low complexity" evidence="1">
    <location>
        <begin position="470"/>
        <end position="483"/>
    </location>
</feature>
<feature type="compositionally biased region" description="Low complexity" evidence="1">
    <location>
        <begin position="169"/>
        <end position="183"/>
    </location>
</feature>